<dbReference type="GO" id="GO:0004803">
    <property type="term" value="F:transposase activity"/>
    <property type="evidence" value="ECO:0007669"/>
    <property type="project" value="InterPro"/>
</dbReference>
<dbReference type="GO" id="GO:0003677">
    <property type="term" value="F:DNA binding"/>
    <property type="evidence" value="ECO:0007669"/>
    <property type="project" value="InterPro"/>
</dbReference>
<comment type="caution">
    <text evidence="2">The sequence shown here is derived from an EMBL/GenBank/DDBJ whole genome shotgun (WGS) entry which is preliminary data.</text>
</comment>
<dbReference type="Pfam" id="PF01609">
    <property type="entry name" value="DDE_Tnp_1"/>
    <property type="match status" value="1"/>
</dbReference>
<dbReference type="EMBL" id="AKVJ01000047">
    <property type="protein sequence ID" value="EIW16743.1"/>
    <property type="molecule type" value="Genomic_DNA"/>
</dbReference>
<dbReference type="GO" id="GO:0006313">
    <property type="term" value="P:DNA transposition"/>
    <property type="evidence" value="ECO:0007669"/>
    <property type="project" value="InterPro"/>
</dbReference>
<name>I8RC99_9FIRM</name>
<protein>
    <submittedName>
        <fullName evidence="2">Transposase IS4 family protein</fullName>
    </submittedName>
</protein>
<gene>
    <name evidence="2" type="ORF">FB4_4664</name>
</gene>
<dbReference type="SUPFAM" id="SSF53098">
    <property type="entry name" value="Ribonuclease H-like"/>
    <property type="match status" value="1"/>
</dbReference>
<dbReference type="InterPro" id="IPR012337">
    <property type="entry name" value="RNaseH-like_sf"/>
</dbReference>
<organism evidence="2 3">
    <name type="scientific">Pelosinus fermentans B4</name>
    <dbReference type="NCBI Taxonomy" id="1149862"/>
    <lineage>
        <taxon>Bacteria</taxon>
        <taxon>Bacillati</taxon>
        <taxon>Bacillota</taxon>
        <taxon>Negativicutes</taxon>
        <taxon>Selenomonadales</taxon>
        <taxon>Sporomusaceae</taxon>
        <taxon>Pelosinus</taxon>
    </lineage>
</organism>
<sequence>MVRWPAKNLYNIDTERIAHEELFDGYYGVCTNLEDSAQTILKLNHQRWEIEESFRIMKTEFKARPVYLSRDDRISAHFTTCFLALTMYRFLEKKLGARYTCREIISGLRDMNFYKIVGEGYVPTYTRNDFTDALHEAFEFRTDYQIINSQQIKKIFKATQS</sequence>
<reference evidence="2 3" key="1">
    <citation type="journal article" date="2012" name="J. Bacteriol.">
        <title>Draft Genome Sequences for Two Metal-Reducing Pelosinus fermentans Strains Isolated from a Cr(VI)-Contaminated Site and for Type Strain R7.</title>
        <authorList>
            <person name="Brown S.D."/>
            <person name="Podar M."/>
            <person name="Klingeman D.M."/>
            <person name="Johnson C.M."/>
            <person name="Yang Z.K."/>
            <person name="Utturkar S.M."/>
            <person name="Land M.L."/>
            <person name="Mosher J.J."/>
            <person name="Hurt R.A.Jr."/>
            <person name="Phelps T.J."/>
            <person name="Palumbo A.V."/>
            <person name="Arkin A.P."/>
            <person name="Hazen T.C."/>
            <person name="Elias D.A."/>
        </authorList>
    </citation>
    <scope>NUCLEOTIDE SEQUENCE [LARGE SCALE GENOMIC DNA]</scope>
    <source>
        <strain evidence="2 3">B4</strain>
    </source>
</reference>
<dbReference type="InterPro" id="IPR002559">
    <property type="entry name" value="Transposase_11"/>
</dbReference>
<feature type="domain" description="Transposase IS4-like" evidence="1">
    <location>
        <begin position="34"/>
        <end position="87"/>
    </location>
</feature>
<accession>I8RC99</accession>
<dbReference type="Proteomes" id="UP000004324">
    <property type="component" value="Unassembled WGS sequence"/>
</dbReference>
<dbReference type="AlphaFoldDB" id="I8RC99"/>
<proteinExistence type="predicted"/>
<evidence type="ECO:0000313" key="3">
    <source>
        <dbReference type="Proteomes" id="UP000004324"/>
    </source>
</evidence>
<keyword evidence="3" id="KW-1185">Reference proteome</keyword>
<evidence type="ECO:0000313" key="2">
    <source>
        <dbReference type="EMBL" id="EIW16743.1"/>
    </source>
</evidence>
<evidence type="ECO:0000259" key="1">
    <source>
        <dbReference type="Pfam" id="PF01609"/>
    </source>
</evidence>